<feature type="transmembrane region" description="Helical" evidence="1">
    <location>
        <begin position="15"/>
        <end position="33"/>
    </location>
</feature>
<keyword evidence="1" id="KW-1133">Transmembrane helix</keyword>
<protein>
    <submittedName>
        <fullName evidence="2">Minor tail protein</fullName>
    </submittedName>
</protein>
<sequence>MSEGQSLLAHLPEQWVGIGAVLLFLTYIIGQMVEKYERIAKVVPFGRILHRRAVSRVKPIDAMQVAKAVEDARKEWELDGNSALTMMEARLTTISAVSRQQVADIDELQDTVRAFRAWSGYDSRWHHKHEVDNADNDSHVITPHKDFFEFEKLWRSSPEEASKLT</sequence>
<dbReference type="GeneID" id="64871447"/>
<proteinExistence type="predicted"/>
<accession>A0A345L0K5</accession>
<reference evidence="3" key="1">
    <citation type="submission" date="2018-06" db="EMBL/GenBank/DDBJ databases">
        <authorList>
            <person name="Zhirakovskaya E."/>
        </authorList>
    </citation>
    <scope>NUCLEOTIDE SEQUENCE [LARGE SCALE GENOMIC DNA]</scope>
</reference>
<dbReference type="RefSeq" id="YP_010061819.1">
    <property type="nucleotide sequence ID" value="NC_054787.1"/>
</dbReference>
<evidence type="ECO:0000256" key="1">
    <source>
        <dbReference type="SAM" id="Phobius"/>
    </source>
</evidence>
<organism evidence="2 3">
    <name type="scientific">Mycobacterium phage Steamy</name>
    <dbReference type="NCBI Taxonomy" id="2250309"/>
    <lineage>
        <taxon>Viruses</taxon>
        <taxon>Duplodnaviria</taxon>
        <taxon>Heunggongvirae</taxon>
        <taxon>Uroviricota</taxon>
        <taxon>Caudoviricetes</taxon>
        <taxon>Pharaohvirus</taxon>
        <taxon>Pharaohvirus steamy</taxon>
    </lineage>
</organism>
<name>A0A345L0K5_9CAUD</name>
<dbReference type="EMBL" id="MH513984">
    <property type="protein sequence ID" value="AXH48807.1"/>
    <property type="molecule type" value="Genomic_DNA"/>
</dbReference>
<dbReference type="Proteomes" id="UP000259157">
    <property type="component" value="Segment"/>
</dbReference>
<keyword evidence="1" id="KW-0812">Transmembrane</keyword>
<keyword evidence="1" id="KW-0472">Membrane</keyword>
<evidence type="ECO:0000313" key="3">
    <source>
        <dbReference type="Proteomes" id="UP000259157"/>
    </source>
</evidence>
<dbReference type="KEGG" id="vg:64871447"/>
<keyword evidence="3" id="KW-1185">Reference proteome</keyword>
<evidence type="ECO:0000313" key="2">
    <source>
        <dbReference type="EMBL" id="AXH48807.1"/>
    </source>
</evidence>
<gene>
    <name evidence="2" type="primary">32</name>
    <name evidence="2" type="ORF">SEA_STEAMY_32</name>
</gene>